<dbReference type="SUPFAM" id="SSF48452">
    <property type="entry name" value="TPR-like"/>
    <property type="match status" value="1"/>
</dbReference>
<protein>
    <submittedName>
        <fullName evidence="1">SusD/RagB family nutrient-binding outer membrane lipoprotein</fullName>
    </submittedName>
</protein>
<dbReference type="Pfam" id="PF12741">
    <property type="entry name" value="SusD-like"/>
    <property type="match status" value="1"/>
</dbReference>
<evidence type="ECO:0000313" key="2">
    <source>
        <dbReference type="Proteomes" id="UP000249016"/>
    </source>
</evidence>
<name>A0A327NQV6_9BACT</name>
<gene>
    <name evidence="1" type="ORF">HMF3257_32105</name>
</gene>
<keyword evidence="2" id="KW-1185">Reference proteome</keyword>
<dbReference type="RefSeq" id="WP_111348472.1">
    <property type="nucleotide sequence ID" value="NZ_QLII01000001.1"/>
</dbReference>
<proteinExistence type="predicted"/>
<dbReference type="EMBL" id="QLII01000001">
    <property type="protein sequence ID" value="RAI77627.1"/>
    <property type="molecule type" value="Genomic_DNA"/>
</dbReference>
<keyword evidence="1" id="KW-0449">Lipoprotein</keyword>
<dbReference type="OrthoDB" id="843771at2"/>
<dbReference type="AlphaFoldDB" id="A0A327NQV6"/>
<dbReference type="InterPro" id="IPR011990">
    <property type="entry name" value="TPR-like_helical_dom_sf"/>
</dbReference>
<dbReference type="Gene3D" id="1.25.40.390">
    <property type="match status" value="1"/>
</dbReference>
<comment type="caution">
    <text evidence="1">The sequence shown here is derived from an EMBL/GenBank/DDBJ whole genome shotgun (WGS) entry which is preliminary data.</text>
</comment>
<reference evidence="1 2" key="1">
    <citation type="submission" date="2018-06" db="EMBL/GenBank/DDBJ databases">
        <title>Spirosoma sp. HMF3257 Genome sequencing and assembly.</title>
        <authorList>
            <person name="Kang H."/>
            <person name="Cha I."/>
            <person name="Kim H."/>
            <person name="Kang J."/>
            <person name="Joh K."/>
        </authorList>
    </citation>
    <scope>NUCLEOTIDE SEQUENCE [LARGE SCALE GENOMIC DNA]</scope>
    <source>
        <strain evidence="1 2">HMF3257</strain>
    </source>
</reference>
<sequence length="528" mass="58633">MLNRLNSLYSATTKLVVLALVGIGLANCTNQFETLNTDPTKISSVGSTEYPFLFAYALMTPTLSPDNFEVGEGTIASVYSQFFAQAAQSFPTDRYVVRQDWMPACWNPVYTSAAPQLKTIMAGTSPQSAENAVANVWWVWMFHRITDYFGPIPYFDAASGKRYISYTPQDSIYYDFFKKLDAASTVLKAHATEKPFGSYDLVYGKNANPATAWMKLANTLRLRLALRISKVNPTLAKQQAEAAVAAGVLTDIADDAYMPKSTTTYNEYNGLAVTAGWDDIRMSTTMESILKGYNDPRLPIYFQPSVTTGTYEGVRNGLFTSEKIIPINSRPYTSNMGTRWVNWVNNDWKTTYNVSQDLMHTAEAYFLRAEGALNGWSMGGTAEELYKKGIETSMAQWGITDQAAIAAYVSNTAVPIAPQDGMNSPAVNDYPVKWSASTDMQRKQIAQQKWLALYPDGMEAWADVRRSGLPKLYPVVHSENTDLPTGTFIRRMPFLDSEKQTNAPEVAKAVNLLGGPDNAATPLWWDKN</sequence>
<accession>A0A327NQV6</accession>
<evidence type="ECO:0000313" key="1">
    <source>
        <dbReference type="EMBL" id="RAI77627.1"/>
    </source>
</evidence>
<organism evidence="1 2">
    <name type="scientific">Spirosoma telluris</name>
    <dbReference type="NCBI Taxonomy" id="2183553"/>
    <lineage>
        <taxon>Bacteria</taxon>
        <taxon>Pseudomonadati</taxon>
        <taxon>Bacteroidota</taxon>
        <taxon>Cytophagia</taxon>
        <taxon>Cytophagales</taxon>
        <taxon>Cytophagaceae</taxon>
        <taxon>Spirosoma</taxon>
    </lineage>
</organism>
<dbReference type="Proteomes" id="UP000249016">
    <property type="component" value="Unassembled WGS sequence"/>
</dbReference>
<dbReference type="InterPro" id="IPR024302">
    <property type="entry name" value="SusD-like"/>
</dbReference>